<sequence>MRIIGVTIATGNGNGGDSIQAEVTVLLGKRLCVFGPYIRLVLAQFFSQSSEPSSPLFLRSRITIRLKTERDPFRLLRKRNILPFDGKGVTLEREAGTNLILVDDTIKIPIKEFMLKCPGLFYGTENNADLNLLLSQRRFFQSVVNASMLWKVMFNCFSCKTFSQLQAEDQAVKQALRERYLSLQLFDGDHKISELELRLQESGDRMRMDKSLQKLIRKMYSMEAYRYAGEYERMKTDLGEVINERKQKMVLRENHKELQEFATMGVIVKERINLLKHQLQCMLDVNAAQLKDTEQKLEQVVNFERFQTKIVSLVDSILQSYNDLPDVNIDAYQIEEISCSLMNNDSMQLLTSVGRSAFRTEYLL</sequence>
<dbReference type="AlphaFoldDB" id="W5J4L4"/>
<evidence type="ECO:0000313" key="3">
    <source>
        <dbReference type="Proteomes" id="UP000000673"/>
    </source>
</evidence>
<dbReference type="VEuPathDB" id="VectorBase:ADAC010039"/>
<gene>
    <name evidence="1" type="ORF">AND_010039</name>
</gene>
<dbReference type="Proteomes" id="UP000000673">
    <property type="component" value="Unassembled WGS sequence"/>
</dbReference>
<dbReference type="EnsemblMetazoa" id="ADAC010039-RA">
    <property type="protein sequence ID" value="ADAC010039-PA"/>
    <property type="gene ID" value="ADAC010039"/>
</dbReference>
<evidence type="ECO:0000313" key="1">
    <source>
        <dbReference type="EMBL" id="ETN58363.1"/>
    </source>
</evidence>
<reference evidence="2" key="4">
    <citation type="submission" date="2015-06" db="UniProtKB">
        <authorList>
            <consortium name="EnsemblMetazoa"/>
        </authorList>
    </citation>
    <scope>IDENTIFICATION</scope>
</reference>
<protein>
    <submittedName>
        <fullName evidence="1 2">Uncharacterized protein</fullName>
    </submittedName>
</protein>
<name>W5J4L4_ANODA</name>
<reference evidence="1" key="2">
    <citation type="submission" date="2010-05" db="EMBL/GenBank/DDBJ databases">
        <authorList>
            <person name="Almeida L.G."/>
            <person name="Nicolas M.F."/>
            <person name="Souza R.C."/>
            <person name="Vasconcelos A.T.R."/>
        </authorList>
    </citation>
    <scope>NUCLEOTIDE SEQUENCE</scope>
</reference>
<dbReference type="HOGENOM" id="CLU_761239_0_0_1"/>
<dbReference type="EMBL" id="ADMH02002134">
    <property type="protein sequence ID" value="ETN58363.1"/>
    <property type="molecule type" value="Genomic_DNA"/>
</dbReference>
<organism evidence="1">
    <name type="scientific">Anopheles darlingi</name>
    <name type="common">Mosquito</name>
    <dbReference type="NCBI Taxonomy" id="43151"/>
    <lineage>
        <taxon>Eukaryota</taxon>
        <taxon>Metazoa</taxon>
        <taxon>Ecdysozoa</taxon>
        <taxon>Arthropoda</taxon>
        <taxon>Hexapoda</taxon>
        <taxon>Insecta</taxon>
        <taxon>Pterygota</taxon>
        <taxon>Neoptera</taxon>
        <taxon>Endopterygota</taxon>
        <taxon>Diptera</taxon>
        <taxon>Nematocera</taxon>
        <taxon>Culicoidea</taxon>
        <taxon>Culicidae</taxon>
        <taxon>Anophelinae</taxon>
        <taxon>Anopheles</taxon>
    </lineage>
</organism>
<keyword evidence="3" id="KW-1185">Reference proteome</keyword>
<accession>W5J4L4</accession>
<dbReference type="OMA" id="WRIMYEC"/>
<evidence type="ECO:0000313" key="2">
    <source>
        <dbReference type="EnsemblMetazoa" id="ADAC010039-PA"/>
    </source>
</evidence>
<reference evidence="1 3" key="1">
    <citation type="journal article" date="2010" name="BMC Genomics">
        <title>Combination of measures distinguishes pre-miRNAs from other stem-loops in the genome of the newly sequenced Anopheles darlingi.</title>
        <authorList>
            <person name="Mendes N.D."/>
            <person name="Freitas A.T."/>
            <person name="Vasconcelos A.T."/>
            <person name="Sagot M.F."/>
        </authorList>
    </citation>
    <scope>NUCLEOTIDE SEQUENCE</scope>
</reference>
<proteinExistence type="predicted"/>
<reference evidence="1" key="3">
    <citation type="journal article" date="2013" name="Nucleic Acids Res.">
        <title>The genome of Anopheles darlingi, the main neotropical malaria vector.</title>
        <authorList>
            <person name="Marinotti O."/>
            <person name="Cerqueira G.C."/>
            <person name="de Almeida L.G."/>
            <person name="Ferro M.I."/>
            <person name="Loreto E.L."/>
            <person name="Zaha A."/>
            <person name="Teixeira S.M."/>
            <person name="Wespiser A.R."/>
            <person name="Almeida E Silva A."/>
            <person name="Schlindwein A.D."/>
            <person name="Pacheco A.C."/>
            <person name="Silva A.L."/>
            <person name="Graveley B.R."/>
            <person name="Walenz B.P."/>
            <person name="Lima Bde A."/>
            <person name="Ribeiro C.A."/>
            <person name="Nunes-Silva C.G."/>
            <person name="de Carvalho C.R."/>
            <person name="Soares C.M."/>
            <person name="de Menezes C.B."/>
            <person name="Matiolli C."/>
            <person name="Caffrey D."/>
            <person name="Araujo D.A."/>
            <person name="de Oliveira D.M."/>
            <person name="Golenbock D."/>
            <person name="Grisard E.C."/>
            <person name="Fantinatti-Garboggini F."/>
            <person name="de Carvalho F.M."/>
            <person name="Barcellos F.G."/>
            <person name="Prosdocimi F."/>
            <person name="May G."/>
            <person name="Azevedo Junior G.M."/>
            <person name="Guimaraes G.M."/>
            <person name="Goldman G.H."/>
            <person name="Padilha I.Q."/>
            <person name="Batista Jda S."/>
            <person name="Ferro J.A."/>
            <person name="Ribeiro J.M."/>
            <person name="Fietto J.L."/>
            <person name="Dabbas K.M."/>
            <person name="Cerdeira L."/>
            <person name="Agnez-Lima L.F."/>
            <person name="Brocchi M."/>
            <person name="de Carvalho M.O."/>
            <person name="Teixeira Mde M."/>
            <person name="Diniz Maia Mde M."/>
            <person name="Goldman M.H."/>
            <person name="Cruz Schneider M.P."/>
            <person name="Felipe M.S."/>
            <person name="Hungria M."/>
            <person name="Nicolas M.F."/>
            <person name="Pereira M."/>
            <person name="Montes M.A."/>
            <person name="Cantao M.E."/>
            <person name="Vincentz M."/>
            <person name="Rafael M.S."/>
            <person name="Silverman N."/>
            <person name="Stoco P.H."/>
            <person name="Souza R.C."/>
            <person name="Vicentini R."/>
            <person name="Gazzinelli R.T."/>
            <person name="Neves Rde O."/>
            <person name="Silva R."/>
            <person name="Astolfi-Filho S."/>
            <person name="Maciel T.E."/>
            <person name="Urmenyi T.P."/>
            <person name="Tadei W.P."/>
            <person name="Camargo E.P."/>
            <person name="de Vasconcelos A.T."/>
        </authorList>
    </citation>
    <scope>NUCLEOTIDE SEQUENCE</scope>
</reference>